<evidence type="ECO:0000256" key="4">
    <source>
        <dbReference type="ARBA" id="ARBA00022679"/>
    </source>
</evidence>
<protein>
    <submittedName>
        <fullName evidence="7">Glycosyltransferase involved in cell wall biosynthesis</fullName>
    </submittedName>
</protein>
<name>A0A840E9S8_9BACT</name>
<proteinExistence type="predicted"/>
<accession>A0A840E9S8</accession>
<evidence type="ECO:0000256" key="2">
    <source>
        <dbReference type="ARBA" id="ARBA00022475"/>
    </source>
</evidence>
<keyword evidence="4 7" id="KW-0808">Transferase</keyword>
<evidence type="ECO:0000259" key="6">
    <source>
        <dbReference type="Pfam" id="PF00535"/>
    </source>
</evidence>
<dbReference type="Gene3D" id="3.90.550.10">
    <property type="entry name" value="Spore Coat Polysaccharide Biosynthesis Protein SpsA, Chain A"/>
    <property type="match status" value="1"/>
</dbReference>
<dbReference type="GO" id="GO:0016757">
    <property type="term" value="F:glycosyltransferase activity"/>
    <property type="evidence" value="ECO:0007669"/>
    <property type="project" value="UniProtKB-KW"/>
</dbReference>
<evidence type="ECO:0000256" key="3">
    <source>
        <dbReference type="ARBA" id="ARBA00022676"/>
    </source>
</evidence>
<evidence type="ECO:0000256" key="5">
    <source>
        <dbReference type="ARBA" id="ARBA00023136"/>
    </source>
</evidence>
<dbReference type="RefSeq" id="WP_183496347.1">
    <property type="nucleotide sequence ID" value="NZ_JACIFF010000007.1"/>
</dbReference>
<keyword evidence="3" id="KW-0328">Glycosyltransferase</keyword>
<keyword evidence="5" id="KW-0472">Membrane</keyword>
<dbReference type="InterPro" id="IPR001173">
    <property type="entry name" value="Glyco_trans_2-like"/>
</dbReference>
<dbReference type="GO" id="GO:0005886">
    <property type="term" value="C:plasma membrane"/>
    <property type="evidence" value="ECO:0007669"/>
    <property type="project" value="UniProtKB-SubCell"/>
</dbReference>
<dbReference type="Pfam" id="PF00535">
    <property type="entry name" value="Glycos_transf_2"/>
    <property type="match status" value="1"/>
</dbReference>
<gene>
    <name evidence="7" type="ORF">GGR28_002737</name>
</gene>
<reference evidence="7 8" key="1">
    <citation type="submission" date="2020-08" db="EMBL/GenBank/DDBJ databases">
        <title>Genomic Encyclopedia of Type Strains, Phase IV (KMG-IV): sequencing the most valuable type-strain genomes for metagenomic binning, comparative biology and taxonomic classification.</title>
        <authorList>
            <person name="Goeker M."/>
        </authorList>
    </citation>
    <scope>NUCLEOTIDE SEQUENCE [LARGE SCALE GENOMIC DNA]</scope>
    <source>
        <strain evidence="7 8">DSM 105137</strain>
    </source>
</reference>
<dbReference type="InterPro" id="IPR029044">
    <property type="entry name" value="Nucleotide-diphossugar_trans"/>
</dbReference>
<dbReference type="PANTHER" id="PTHR43646:SF2">
    <property type="entry name" value="GLYCOSYLTRANSFERASE 2-LIKE DOMAIN-CONTAINING PROTEIN"/>
    <property type="match status" value="1"/>
</dbReference>
<feature type="domain" description="Glycosyltransferase 2-like" evidence="6">
    <location>
        <begin position="13"/>
        <end position="117"/>
    </location>
</feature>
<dbReference type="SUPFAM" id="SSF53448">
    <property type="entry name" value="Nucleotide-diphospho-sugar transferases"/>
    <property type="match status" value="1"/>
</dbReference>
<dbReference type="EMBL" id="JACIFF010000007">
    <property type="protein sequence ID" value="MBB4080107.1"/>
    <property type="molecule type" value="Genomic_DNA"/>
</dbReference>
<dbReference type="Proteomes" id="UP000576209">
    <property type="component" value="Unassembled WGS sequence"/>
</dbReference>
<sequence>MPQSADPKMQLHLIIPVVNEVDNLRNLLPYLAGELAGRGTITVADGGSTDGTAELLRAGTQVRYLSCKQRGRARQMNEAARLDADRYDVLYFVHADTRPPRGFYDDICRSVEAGNPVGCYRFRFDSRHPLLAINAFCTRFGGLACRGGDQSLYLTRSAWDELGGFDDGMQIMEDYDIIQRAWSRFPFRVMPRSVTVSARKYRANSWFRVQMANLSVFRMYKRGATQRAMVEEYRRRLRPW</sequence>
<evidence type="ECO:0000313" key="7">
    <source>
        <dbReference type="EMBL" id="MBB4080107.1"/>
    </source>
</evidence>
<organism evidence="7 8">
    <name type="scientific">Neolewinella aquimaris</name>
    <dbReference type="NCBI Taxonomy" id="1835722"/>
    <lineage>
        <taxon>Bacteria</taxon>
        <taxon>Pseudomonadati</taxon>
        <taxon>Bacteroidota</taxon>
        <taxon>Saprospiria</taxon>
        <taxon>Saprospirales</taxon>
        <taxon>Lewinellaceae</taxon>
        <taxon>Neolewinella</taxon>
    </lineage>
</organism>
<comment type="subcellular location">
    <subcellularLocation>
        <location evidence="1">Cell membrane</location>
    </subcellularLocation>
</comment>
<keyword evidence="2" id="KW-1003">Cell membrane</keyword>
<evidence type="ECO:0000313" key="8">
    <source>
        <dbReference type="Proteomes" id="UP000576209"/>
    </source>
</evidence>
<keyword evidence="8" id="KW-1185">Reference proteome</keyword>
<comment type="caution">
    <text evidence="7">The sequence shown here is derived from an EMBL/GenBank/DDBJ whole genome shotgun (WGS) entry which is preliminary data.</text>
</comment>
<evidence type="ECO:0000256" key="1">
    <source>
        <dbReference type="ARBA" id="ARBA00004236"/>
    </source>
</evidence>
<dbReference type="PANTHER" id="PTHR43646">
    <property type="entry name" value="GLYCOSYLTRANSFERASE"/>
    <property type="match status" value="1"/>
</dbReference>
<dbReference type="AlphaFoldDB" id="A0A840E9S8"/>